<keyword evidence="5" id="KW-1185">Reference proteome</keyword>
<sequence length="302" mass="33849">MLGSVDCMHWECINCLKSWHEQIGKGDKTYSTIMLEVVASYDLWIWHAFLGVAGVNNDLTILNNYPLFDNLLNDIAPIASFEVNGVRNLSVLIPIKLLFFYYQWLSESGYFKFCGLIAVVSLTNLAQLPESNAILVLDQFMLSGAEERDKRAYLTSLISKALQGGQTRIRSTTFGYVKIKRVHDSGLFTADYSFALSIVFVLSVFRWKHLTGFIDLLDSGGRKVTGLDTKYTDTSMLLLSLSLTWKVLASFSRPLAVIRTVLYVLSFSLGAGPVHALLLPEIFASRIIAKAVALSLYIHWVR</sequence>
<keyword evidence="3" id="KW-0472">Membrane</keyword>
<comment type="similarity">
    <text evidence="2">Belongs to the major facilitator superfamily. Phosphate:H(+) symporter (TC 2.A.1.9) family.</text>
</comment>
<feature type="transmembrane region" description="Helical" evidence="3">
    <location>
        <begin position="187"/>
        <end position="207"/>
    </location>
</feature>
<keyword evidence="3" id="KW-1133">Transmembrane helix</keyword>
<reference evidence="4" key="1">
    <citation type="journal article" date="2022" name="Int. J. Mol. Sci.">
        <title>Draft Genome of Tanacetum Coccineum: Genomic Comparison of Closely Related Tanacetum-Family Plants.</title>
        <authorList>
            <person name="Yamashiro T."/>
            <person name="Shiraishi A."/>
            <person name="Nakayama K."/>
            <person name="Satake H."/>
        </authorList>
    </citation>
    <scope>NUCLEOTIDE SEQUENCE</scope>
</reference>
<proteinExistence type="inferred from homology"/>
<name>A0ABQ5EVD0_9ASTR</name>
<comment type="subcellular location">
    <subcellularLocation>
        <location evidence="1">Membrane</location>
        <topology evidence="1">Multi-pass membrane protein</topology>
    </subcellularLocation>
</comment>
<dbReference type="Gene3D" id="1.20.1250.20">
    <property type="entry name" value="MFS general substrate transporter like domains"/>
    <property type="match status" value="1"/>
</dbReference>
<evidence type="ECO:0000256" key="3">
    <source>
        <dbReference type="SAM" id="Phobius"/>
    </source>
</evidence>
<dbReference type="PANTHER" id="PTHR48022">
    <property type="entry name" value="PLASTIDIC GLUCOSE TRANSPORTER 4"/>
    <property type="match status" value="1"/>
</dbReference>
<dbReference type="Pfam" id="PF04827">
    <property type="entry name" value="Plant_tran"/>
    <property type="match status" value="1"/>
</dbReference>
<protein>
    <submittedName>
        <fullName evidence="4">ALP1-like protein</fullName>
    </submittedName>
</protein>
<dbReference type="EMBL" id="BQNB010016677">
    <property type="protein sequence ID" value="GJT54502.1"/>
    <property type="molecule type" value="Genomic_DNA"/>
</dbReference>
<feature type="transmembrane region" description="Helical" evidence="3">
    <location>
        <begin position="282"/>
        <end position="301"/>
    </location>
</feature>
<evidence type="ECO:0000313" key="4">
    <source>
        <dbReference type="EMBL" id="GJT54502.1"/>
    </source>
</evidence>
<evidence type="ECO:0000313" key="5">
    <source>
        <dbReference type="Proteomes" id="UP001151760"/>
    </source>
</evidence>
<keyword evidence="3" id="KW-0812">Transmembrane</keyword>
<comment type="caution">
    <text evidence="4">The sequence shown here is derived from an EMBL/GenBank/DDBJ whole genome shotgun (WGS) entry which is preliminary data.</text>
</comment>
<accession>A0ABQ5EVD0</accession>
<organism evidence="4 5">
    <name type="scientific">Tanacetum coccineum</name>
    <dbReference type="NCBI Taxonomy" id="301880"/>
    <lineage>
        <taxon>Eukaryota</taxon>
        <taxon>Viridiplantae</taxon>
        <taxon>Streptophyta</taxon>
        <taxon>Embryophyta</taxon>
        <taxon>Tracheophyta</taxon>
        <taxon>Spermatophyta</taxon>
        <taxon>Magnoliopsida</taxon>
        <taxon>eudicotyledons</taxon>
        <taxon>Gunneridae</taxon>
        <taxon>Pentapetalae</taxon>
        <taxon>asterids</taxon>
        <taxon>campanulids</taxon>
        <taxon>Asterales</taxon>
        <taxon>Asteraceae</taxon>
        <taxon>Asteroideae</taxon>
        <taxon>Anthemideae</taxon>
        <taxon>Anthemidinae</taxon>
        <taxon>Tanacetum</taxon>
    </lineage>
</organism>
<evidence type="ECO:0000256" key="2">
    <source>
        <dbReference type="ARBA" id="ARBA00044504"/>
    </source>
</evidence>
<dbReference type="InterPro" id="IPR050360">
    <property type="entry name" value="MFS_Sugar_Transporters"/>
</dbReference>
<feature type="transmembrane region" description="Helical" evidence="3">
    <location>
        <begin position="256"/>
        <end position="276"/>
    </location>
</feature>
<dbReference type="PANTHER" id="PTHR48022:SF2">
    <property type="entry name" value="PLASTIDIC GLUCOSE TRANSPORTER 4"/>
    <property type="match status" value="1"/>
</dbReference>
<evidence type="ECO:0000256" key="1">
    <source>
        <dbReference type="ARBA" id="ARBA00004141"/>
    </source>
</evidence>
<dbReference type="InterPro" id="IPR006912">
    <property type="entry name" value="Harbinger_derived_prot"/>
</dbReference>
<reference evidence="4" key="2">
    <citation type="submission" date="2022-01" db="EMBL/GenBank/DDBJ databases">
        <authorList>
            <person name="Yamashiro T."/>
            <person name="Shiraishi A."/>
            <person name="Satake H."/>
            <person name="Nakayama K."/>
        </authorList>
    </citation>
    <scope>NUCLEOTIDE SEQUENCE</scope>
</reference>
<gene>
    <name evidence="4" type="ORF">Tco_0989556</name>
</gene>
<dbReference type="Proteomes" id="UP001151760">
    <property type="component" value="Unassembled WGS sequence"/>
</dbReference>
<dbReference type="InterPro" id="IPR036259">
    <property type="entry name" value="MFS_trans_sf"/>
</dbReference>